<protein>
    <submittedName>
        <fullName evidence="2">Riboflavin biosynthesis protein RibD</fullName>
    </submittedName>
</protein>
<dbReference type="EMBL" id="BOOJ01000036">
    <property type="protein sequence ID" value="GIH93942.1"/>
    <property type="molecule type" value="Genomic_DNA"/>
</dbReference>
<organism evidence="2 3">
    <name type="scientific">Planobispora siamensis</name>
    <dbReference type="NCBI Taxonomy" id="936338"/>
    <lineage>
        <taxon>Bacteria</taxon>
        <taxon>Bacillati</taxon>
        <taxon>Actinomycetota</taxon>
        <taxon>Actinomycetes</taxon>
        <taxon>Streptosporangiales</taxon>
        <taxon>Streptosporangiaceae</taxon>
        <taxon>Planobispora</taxon>
    </lineage>
</organism>
<gene>
    <name evidence="2" type="ORF">Psi01_45720</name>
</gene>
<dbReference type="Pfam" id="PF01872">
    <property type="entry name" value="RibD_C"/>
    <property type="match status" value="1"/>
</dbReference>
<evidence type="ECO:0000259" key="1">
    <source>
        <dbReference type="Pfam" id="PF01872"/>
    </source>
</evidence>
<dbReference type="AlphaFoldDB" id="A0A8J3SJ76"/>
<name>A0A8J3SJ76_9ACTN</name>
<evidence type="ECO:0000313" key="3">
    <source>
        <dbReference type="Proteomes" id="UP000619788"/>
    </source>
</evidence>
<dbReference type="RefSeq" id="WP_204066085.1">
    <property type="nucleotide sequence ID" value="NZ_BOOJ01000036.1"/>
</dbReference>
<sequence length="190" mass="20551">MADLTADLFVTLDGFAAGVGTGAFFDCPGADLDAWVRRESQTPQILLMGRVTYETLAEISSAAVDEASTQMNDLPKAVFSNTLREPLSWKNARLVHGDLAEGIRALKRESEVPLRSIGSLMLVRGLLELGLVDRLRLMVFPLTLGGDGREPAFAGFPRTGLELAGTEVLDSRLVLLEYRPAEVSPPVRPA</sequence>
<dbReference type="InterPro" id="IPR024072">
    <property type="entry name" value="DHFR-like_dom_sf"/>
</dbReference>
<comment type="caution">
    <text evidence="2">The sequence shown here is derived from an EMBL/GenBank/DDBJ whole genome shotgun (WGS) entry which is preliminary data.</text>
</comment>
<dbReference type="GO" id="GO:0009231">
    <property type="term" value="P:riboflavin biosynthetic process"/>
    <property type="evidence" value="ECO:0007669"/>
    <property type="project" value="InterPro"/>
</dbReference>
<dbReference type="Proteomes" id="UP000619788">
    <property type="component" value="Unassembled WGS sequence"/>
</dbReference>
<keyword evidence="3" id="KW-1185">Reference proteome</keyword>
<feature type="domain" description="Bacterial bifunctional deaminase-reductase C-terminal" evidence="1">
    <location>
        <begin position="4"/>
        <end position="175"/>
    </location>
</feature>
<reference evidence="2 3" key="1">
    <citation type="submission" date="2021-01" db="EMBL/GenBank/DDBJ databases">
        <title>Whole genome shotgun sequence of Planobispora siamensis NBRC 107568.</title>
        <authorList>
            <person name="Komaki H."/>
            <person name="Tamura T."/>
        </authorList>
    </citation>
    <scope>NUCLEOTIDE SEQUENCE [LARGE SCALE GENOMIC DNA]</scope>
    <source>
        <strain evidence="2 3">NBRC 107568</strain>
    </source>
</reference>
<evidence type="ECO:0000313" key="2">
    <source>
        <dbReference type="EMBL" id="GIH93942.1"/>
    </source>
</evidence>
<dbReference type="InterPro" id="IPR002734">
    <property type="entry name" value="RibDG_C"/>
</dbReference>
<dbReference type="Gene3D" id="3.40.430.10">
    <property type="entry name" value="Dihydrofolate Reductase, subunit A"/>
    <property type="match status" value="1"/>
</dbReference>
<dbReference type="SUPFAM" id="SSF53597">
    <property type="entry name" value="Dihydrofolate reductase-like"/>
    <property type="match status" value="1"/>
</dbReference>
<dbReference type="GO" id="GO:0008703">
    <property type="term" value="F:5-amino-6-(5-phosphoribosylamino)uracil reductase activity"/>
    <property type="evidence" value="ECO:0007669"/>
    <property type="project" value="InterPro"/>
</dbReference>
<proteinExistence type="predicted"/>
<accession>A0A8J3SJ76</accession>